<proteinExistence type="predicted"/>
<dbReference type="Proteomes" id="UP001058974">
    <property type="component" value="Chromosome 1"/>
</dbReference>
<keyword evidence="3" id="KW-1185">Reference proteome</keyword>
<comment type="caution">
    <text evidence="2">The sequence shown here is derived from an EMBL/GenBank/DDBJ whole genome shotgun (WGS) entry which is preliminary data.</text>
</comment>
<accession>A0A9D5BEK8</accession>
<dbReference type="Pfam" id="PF14214">
    <property type="entry name" value="Helitron_like_N"/>
    <property type="match status" value="1"/>
</dbReference>
<evidence type="ECO:0000259" key="1">
    <source>
        <dbReference type="Pfam" id="PF14214"/>
    </source>
</evidence>
<protein>
    <recommendedName>
        <fullName evidence="1">Helitron helicase-like domain-containing protein</fullName>
    </recommendedName>
</protein>
<dbReference type="AlphaFoldDB" id="A0A9D5BEK8"/>
<feature type="domain" description="Helitron helicase-like" evidence="1">
    <location>
        <begin position="67"/>
        <end position="153"/>
    </location>
</feature>
<dbReference type="EMBL" id="JAMSHJ010000001">
    <property type="protein sequence ID" value="KAI5442089.1"/>
    <property type="molecule type" value="Genomic_DNA"/>
</dbReference>
<evidence type="ECO:0000313" key="3">
    <source>
        <dbReference type="Proteomes" id="UP001058974"/>
    </source>
</evidence>
<gene>
    <name evidence="2" type="ORF">KIW84_011236</name>
</gene>
<sequence length="264" mass="30524">MISFQDLTNINLASRFYQRPYDSEVKPSTTYVNPVPSAGVHVDENLVATGRGIYTFHAQGAIYHKIRFAVKSGRLLQQYVIDNYVKIETGRLRWNRRNQNDIRSEVYQRLQDALHNGENDADNVGQRTILPSSFIGSKRDMTQRYQYGMAIILNNEFQKHGLPHVHMLLILDTDDKLRESEGPDRVAMEVQRGTCMDEIQQYVDARWICAPEFLMRIGDVNEPAKEDDMVRMPAEIVMPWEGESSIKKLIQHTFPQLENHGWDA</sequence>
<dbReference type="PANTHER" id="PTHR45786:SF80">
    <property type="entry name" value="HELITRON HELICASE-LIKE DOMAIN-CONTAINING PROTEIN"/>
    <property type="match status" value="1"/>
</dbReference>
<dbReference type="PANTHER" id="PTHR45786">
    <property type="entry name" value="DNA BINDING PROTEIN-LIKE"/>
    <property type="match status" value="1"/>
</dbReference>
<dbReference type="InterPro" id="IPR025476">
    <property type="entry name" value="Helitron_helicase-like"/>
</dbReference>
<evidence type="ECO:0000313" key="2">
    <source>
        <dbReference type="EMBL" id="KAI5442089.1"/>
    </source>
</evidence>
<name>A0A9D5BEK8_PEA</name>
<organism evidence="2 3">
    <name type="scientific">Pisum sativum</name>
    <name type="common">Garden pea</name>
    <name type="synonym">Lathyrus oleraceus</name>
    <dbReference type="NCBI Taxonomy" id="3888"/>
    <lineage>
        <taxon>Eukaryota</taxon>
        <taxon>Viridiplantae</taxon>
        <taxon>Streptophyta</taxon>
        <taxon>Embryophyta</taxon>
        <taxon>Tracheophyta</taxon>
        <taxon>Spermatophyta</taxon>
        <taxon>Magnoliopsida</taxon>
        <taxon>eudicotyledons</taxon>
        <taxon>Gunneridae</taxon>
        <taxon>Pentapetalae</taxon>
        <taxon>rosids</taxon>
        <taxon>fabids</taxon>
        <taxon>Fabales</taxon>
        <taxon>Fabaceae</taxon>
        <taxon>Papilionoideae</taxon>
        <taxon>50 kb inversion clade</taxon>
        <taxon>NPAAA clade</taxon>
        <taxon>Hologalegina</taxon>
        <taxon>IRL clade</taxon>
        <taxon>Fabeae</taxon>
        <taxon>Lathyrus</taxon>
    </lineage>
</organism>
<reference evidence="2 3" key="1">
    <citation type="journal article" date="2022" name="Nat. Genet.">
        <title>Improved pea reference genome and pan-genome highlight genomic features and evolutionary characteristics.</title>
        <authorList>
            <person name="Yang T."/>
            <person name="Liu R."/>
            <person name="Luo Y."/>
            <person name="Hu S."/>
            <person name="Wang D."/>
            <person name="Wang C."/>
            <person name="Pandey M.K."/>
            <person name="Ge S."/>
            <person name="Xu Q."/>
            <person name="Li N."/>
            <person name="Li G."/>
            <person name="Huang Y."/>
            <person name="Saxena R.K."/>
            <person name="Ji Y."/>
            <person name="Li M."/>
            <person name="Yan X."/>
            <person name="He Y."/>
            <person name="Liu Y."/>
            <person name="Wang X."/>
            <person name="Xiang C."/>
            <person name="Varshney R.K."/>
            <person name="Ding H."/>
            <person name="Gao S."/>
            <person name="Zong X."/>
        </authorList>
    </citation>
    <scope>NUCLEOTIDE SEQUENCE [LARGE SCALE GENOMIC DNA]</scope>
    <source>
        <strain evidence="2 3">cv. Zhongwan 6</strain>
    </source>
</reference>
<dbReference type="Gramene" id="Psat01G0123600-T1">
    <property type="protein sequence ID" value="KAI5442089.1"/>
    <property type="gene ID" value="KIW84_011236"/>
</dbReference>